<reference evidence="1 3" key="1">
    <citation type="submission" date="2019-05" db="EMBL/GenBank/DDBJ databases">
        <authorList>
            <consortium name="Pathogen Informatics"/>
        </authorList>
    </citation>
    <scope>NUCLEOTIDE SEQUENCE [LARGE SCALE GENOMIC DNA]</scope>
    <source>
        <strain evidence="1 3">NCTC5386</strain>
    </source>
</reference>
<evidence type="ECO:0000313" key="3">
    <source>
        <dbReference type="Proteomes" id="UP000394068"/>
    </source>
</evidence>
<organism evidence="1 3">
    <name type="scientific">Streptococcus pseudoporcinus</name>
    <dbReference type="NCBI Taxonomy" id="361101"/>
    <lineage>
        <taxon>Bacteria</taxon>
        <taxon>Bacillati</taxon>
        <taxon>Bacillota</taxon>
        <taxon>Bacilli</taxon>
        <taxon>Lactobacillales</taxon>
        <taxon>Streptococcaceae</taxon>
        <taxon>Streptococcus</taxon>
    </lineage>
</organism>
<dbReference type="Proteomes" id="UP000394068">
    <property type="component" value="Unassembled WGS sequence"/>
</dbReference>
<evidence type="ECO:0000313" key="2">
    <source>
        <dbReference type="EMBL" id="VTS32226.1"/>
    </source>
</evidence>
<protein>
    <submittedName>
        <fullName evidence="1">Uncharacterized protein</fullName>
    </submittedName>
</protein>
<accession>A0A4U9XME0</accession>
<dbReference type="EMBL" id="CABEHT010000003">
    <property type="protein sequence ID" value="VTS32226.1"/>
    <property type="molecule type" value="Genomic_DNA"/>
</dbReference>
<dbReference type="AlphaFoldDB" id="A0A4U9XME0"/>
<evidence type="ECO:0000313" key="1">
    <source>
        <dbReference type="EMBL" id="VTS13531.1"/>
    </source>
</evidence>
<proteinExistence type="predicted"/>
<gene>
    <name evidence="1" type="ORF">NCTC5386_01015</name>
    <name evidence="2" type="ORF">NCTC5386_02216</name>
</gene>
<name>A0A4U9XME0_9STRE</name>
<dbReference type="EMBL" id="CABEHT010000001">
    <property type="protein sequence ID" value="VTS13531.1"/>
    <property type="molecule type" value="Genomic_DNA"/>
</dbReference>
<sequence>MTELIIMFANWKRDNPDEFLRWAEEHWFLF</sequence>